<dbReference type="EMBL" id="OX395127">
    <property type="protein sequence ID" value="CAI5768547.1"/>
    <property type="molecule type" value="Genomic_DNA"/>
</dbReference>
<feature type="compositionally biased region" description="Pro residues" evidence="7">
    <location>
        <begin position="478"/>
        <end position="490"/>
    </location>
</feature>
<keyword evidence="2" id="KW-0677">Repeat</keyword>
<evidence type="ECO:0000256" key="2">
    <source>
        <dbReference type="ARBA" id="ARBA00022737"/>
    </source>
</evidence>
<accession>A0AA35P1T3</accession>
<keyword evidence="4" id="KW-0862">Zinc</keyword>
<evidence type="ECO:0000256" key="5">
    <source>
        <dbReference type="ARBA" id="ARBA00023242"/>
    </source>
</evidence>
<dbReference type="InterPro" id="IPR038269">
    <property type="entry name" value="SCAN_sf"/>
</dbReference>
<evidence type="ECO:0000256" key="3">
    <source>
        <dbReference type="ARBA" id="ARBA00022771"/>
    </source>
</evidence>
<dbReference type="InterPro" id="IPR050916">
    <property type="entry name" value="SCAN-C2H2_zinc_finger"/>
</dbReference>
<dbReference type="CDD" id="cd07936">
    <property type="entry name" value="SCAN"/>
    <property type="match status" value="1"/>
</dbReference>
<dbReference type="InterPro" id="IPR036236">
    <property type="entry name" value="Znf_C2H2_sf"/>
</dbReference>
<dbReference type="PROSITE" id="PS00028">
    <property type="entry name" value="ZINC_FINGER_C2H2_1"/>
    <property type="match status" value="3"/>
</dbReference>
<keyword evidence="11" id="KW-1185">Reference proteome</keyword>
<dbReference type="PANTHER" id="PTHR45935:SF15">
    <property type="entry name" value="SCAN BOX DOMAIN-CONTAINING PROTEIN"/>
    <property type="match status" value="1"/>
</dbReference>
<dbReference type="InterPro" id="IPR013087">
    <property type="entry name" value="Znf_C2H2_type"/>
</dbReference>
<evidence type="ECO:0000313" key="11">
    <source>
        <dbReference type="Proteomes" id="UP001178461"/>
    </source>
</evidence>
<feature type="region of interest" description="Disordered" evidence="7">
    <location>
        <begin position="130"/>
        <end position="180"/>
    </location>
</feature>
<dbReference type="Pfam" id="PF02023">
    <property type="entry name" value="SCAN"/>
    <property type="match status" value="1"/>
</dbReference>
<feature type="region of interest" description="Disordered" evidence="7">
    <location>
        <begin position="393"/>
        <end position="415"/>
    </location>
</feature>
<dbReference type="Gene3D" id="1.10.4020.10">
    <property type="entry name" value="DNA breaking-rejoining enzymes"/>
    <property type="match status" value="1"/>
</dbReference>
<dbReference type="PANTHER" id="PTHR45935">
    <property type="entry name" value="PROTEIN ZBED8-RELATED"/>
    <property type="match status" value="1"/>
</dbReference>
<evidence type="ECO:0000256" key="1">
    <source>
        <dbReference type="ARBA" id="ARBA00022723"/>
    </source>
</evidence>
<gene>
    <name evidence="10" type="ORF">PODLI_1B031106</name>
</gene>
<dbReference type="AlphaFoldDB" id="A0AA35P1T3"/>
<evidence type="ECO:0000259" key="8">
    <source>
        <dbReference type="PROSITE" id="PS50157"/>
    </source>
</evidence>
<keyword evidence="3 6" id="KW-0863">Zinc-finger</keyword>
<reference evidence="10" key="1">
    <citation type="submission" date="2022-12" db="EMBL/GenBank/DDBJ databases">
        <authorList>
            <person name="Alioto T."/>
            <person name="Alioto T."/>
            <person name="Gomez Garrido J."/>
        </authorList>
    </citation>
    <scope>NUCLEOTIDE SEQUENCE</scope>
</reference>
<feature type="region of interest" description="Disordered" evidence="7">
    <location>
        <begin position="473"/>
        <end position="513"/>
    </location>
</feature>
<dbReference type="PROSITE" id="PS50157">
    <property type="entry name" value="ZINC_FINGER_C2H2_2"/>
    <property type="match status" value="3"/>
</dbReference>
<feature type="domain" description="SCAN box" evidence="9">
    <location>
        <begin position="278"/>
        <end position="360"/>
    </location>
</feature>
<name>A0AA35P1T3_9SAUR</name>
<dbReference type="SUPFAM" id="SSF47353">
    <property type="entry name" value="Retrovirus capsid dimerization domain-like"/>
    <property type="match status" value="1"/>
</dbReference>
<evidence type="ECO:0000256" key="7">
    <source>
        <dbReference type="SAM" id="MobiDB-lite"/>
    </source>
</evidence>
<dbReference type="GO" id="GO:0008270">
    <property type="term" value="F:zinc ion binding"/>
    <property type="evidence" value="ECO:0007669"/>
    <property type="project" value="UniProtKB-KW"/>
</dbReference>
<dbReference type="Gene3D" id="3.30.160.60">
    <property type="entry name" value="Classic Zinc Finger"/>
    <property type="match status" value="3"/>
</dbReference>
<feature type="domain" description="C2H2-type" evidence="8">
    <location>
        <begin position="513"/>
        <end position="540"/>
    </location>
</feature>
<evidence type="ECO:0000313" key="10">
    <source>
        <dbReference type="EMBL" id="CAI5768547.1"/>
    </source>
</evidence>
<dbReference type="SMART" id="SM00355">
    <property type="entry name" value="ZnF_C2H2"/>
    <property type="match status" value="3"/>
</dbReference>
<evidence type="ECO:0000259" key="9">
    <source>
        <dbReference type="PROSITE" id="PS50804"/>
    </source>
</evidence>
<dbReference type="Proteomes" id="UP001178461">
    <property type="component" value="Chromosome 2"/>
</dbReference>
<organism evidence="10 11">
    <name type="scientific">Podarcis lilfordi</name>
    <name type="common">Lilford's wall lizard</name>
    <dbReference type="NCBI Taxonomy" id="74358"/>
    <lineage>
        <taxon>Eukaryota</taxon>
        <taxon>Metazoa</taxon>
        <taxon>Chordata</taxon>
        <taxon>Craniata</taxon>
        <taxon>Vertebrata</taxon>
        <taxon>Euteleostomi</taxon>
        <taxon>Lepidosauria</taxon>
        <taxon>Squamata</taxon>
        <taxon>Bifurcata</taxon>
        <taxon>Unidentata</taxon>
        <taxon>Episquamata</taxon>
        <taxon>Laterata</taxon>
        <taxon>Lacertibaenia</taxon>
        <taxon>Lacertidae</taxon>
        <taxon>Podarcis</taxon>
    </lineage>
</organism>
<dbReference type="FunFam" id="3.30.160.60:FF:000100">
    <property type="entry name" value="Zinc finger 45-like"/>
    <property type="match status" value="1"/>
</dbReference>
<feature type="compositionally biased region" description="Basic and acidic residues" evidence="7">
    <location>
        <begin position="130"/>
        <end position="141"/>
    </location>
</feature>
<dbReference type="InterPro" id="IPR003309">
    <property type="entry name" value="SCAN_dom"/>
</dbReference>
<dbReference type="SUPFAM" id="SSF57667">
    <property type="entry name" value="beta-beta-alpha zinc fingers"/>
    <property type="match status" value="2"/>
</dbReference>
<feature type="domain" description="C2H2-type" evidence="8">
    <location>
        <begin position="541"/>
        <end position="568"/>
    </location>
</feature>
<sequence length="598" mass="67593">MNAVHLLVQPSVRFSSKSVAKDFAKRARGDSLSVSLSVSCKFCLFQICQQGKKPLKTKTSCFQAVPVLQRQNCRPRNPCTTCPGSPLVSGAAAQAQDQKLPFFAICLLQASILPAGRAKMAATRRWRAEAERTRLREDPKGLKTGAGEAGTLESPLASHSADAGGYVARQESQPRAGSSGHYQWETEFQEFLEGSIWEEQTPEELALRADTRAFLASFEQVAVACHWPRREWVTRLLPALGEEAEKAFISLDPQDRGDFQKVKAAILRREALAREKKHQEFRRFCYQEAKGPREVLARLQELCQQWLNTERSSKEQILEALLLEQFLNVLPKEMYHWVKERVPESCLQAVALAEDFLRRLQAAERGEEPEQEEAADLRKKQEVPLETVPLQTWASREVQGEPSSSSRKTYTGYGQAGVARKKKTFQWGRYGEVKLRARFPGRANAVLPSRWKQAGGTQEQRRSDRLKQAQLPNLAEAPPSPPPPPPSPPPRDVKPKLKKPSPPPDAAPKSQIKMCPECGRGFNGLATFNRHRMLHTGEKRYECCFCSKGFCWRSDLVRHECQHTGKKPHECPFCGEGFDRKWQREKHELIHTKSKAKL</sequence>
<dbReference type="PROSITE" id="PS50804">
    <property type="entry name" value="SCAN_BOX"/>
    <property type="match status" value="1"/>
</dbReference>
<proteinExistence type="predicted"/>
<keyword evidence="1" id="KW-0479">Metal-binding</keyword>
<dbReference type="FunFam" id="1.10.4020.10:FF:000001">
    <property type="entry name" value="zinc finger protein 263 isoform X1"/>
    <property type="match status" value="1"/>
</dbReference>
<protein>
    <submittedName>
        <fullName evidence="10">Finger and SCAN domain-containing 23-like</fullName>
    </submittedName>
</protein>
<dbReference type="SMART" id="SM00431">
    <property type="entry name" value="SCAN"/>
    <property type="match status" value="1"/>
</dbReference>
<keyword evidence="5" id="KW-0539">Nucleus</keyword>
<evidence type="ECO:0000256" key="6">
    <source>
        <dbReference type="PROSITE-ProRule" id="PRU00042"/>
    </source>
</evidence>
<feature type="domain" description="C2H2-type" evidence="8">
    <location>
        <begin position="569"/>
        <end position="596"/>
    </location>
</feature>
<evidence type="ECO:0000256" key="4">
    <source>
        <dbReference type="ARBA" id="ARBA00022833"/>
    </source>
</evidence>